<organism evidence="2 3">
    <name type="scientific">Candidatus Limivivens intestinipullorum</name>
    <dbReference type="NCBI Taxonomy" id="2840858"/>
    <lineage>
        <taxon>Bacteria</taxon>
        <taxon>Bacillati</taxon>
        <taxon>Bacillota</taxon>
        <taxon>Clostridia</taxon>
        <taxon>Lachnospirales</taxon>
        <taxon>Lachnospiraceae</taxon>
        <taxon>Lachnospiraceae incertae sedis</taxon>
        <taxon>Candidatus Limivivens</taxon>
    </lineage>
</organism>
<dbReference type="SUPFAM" id="SSF51261">
    <property type="entry name" value="Duplicated hybrid motif"/>
    <property type="match status" value="1"/>
</dbReference>
<dbReference type="Proteomes" id="UP000823935">
    <property type="component" value="Unassembled WGS sequence"/>
</dbReference>
<dbReference type="InterPro" id="IPR011055">
    <property type="entry name" value="Dup_hybrid_motif"/>
</dbReference>
<dbReference type="EMBL" id="DVIQ01000080">
    <property type="protein sequence ID" value="HIS32438.1"/>
    <property type="molecule type" value="Genomic_DNA"/>
</dbReference>
<evidence type="ECO:0000313" key="3">
    <source>
        <dbReference type="Proteomes" id="UP000823935"/>
    </source>
</evidence>
<reference evidence="2" key="2">
    <citation type="journal article" date="2021" name="PeerJ">
        <title>Extensive microbial diversity within the chicken gut microbiome revealed by metagenomics and culture.</title>
        <authorList>
            <person name="Gilroy R."/>
            <person name="Ravi A."/>
            <person name="Getino M."/>
            <person name="Pursley I."/>
            <person name="Horton D.L."/>
            <person name="Alikhan N.F."/>
            <person name="Baker D."/>
            <person name="Gharbi K."/>
            <person name="Hall N."/>
            <person name="Watson M."/>
            <person name="Adriaenssens E.M."/>
            <person name="Foster-Nyarko E."/>
            <person name="Jarju S."/>
            <person name="Secka A."/>
            <person name="Antonio M."/>
            <person name="Oren A."/>
            <person name="Chaudhuri R.R."/>
            <person name="La Ragione R."/>
            <person name="Hildebrand F."/>
            <person name="Pallen M.J."/>
        </authorList>
    </citation>
    <scope>NUCLEOTIDE SEQUENCE</scope>
    <source>
        <strain evidence="2">CHK190-19873</strain>
    </source>
</reference>
<sequence length="170" mass="18822">DFSITSPFGYRTDPITGESSFHDGVDIAAPESTAILAAADGVVVTANRTDSWGGSYGYYVLIQHDETYETLYAHCSEVLVKAGQEVEQGDIIALVGSTGNSTGNHLHFEVREGGSKVDPMEFFQKKSLTEDASLQKNLLIGHEHRWYSAADNKVFYLQHRKCPYIELFIL</sequence>
<dbReference type="Gene3D" id="2.70.70.10">
    <property type="entry name" value="Glucose Permease (Domain IIA)"/>
    <property type="match status" value="1"/>
</dbReference>
<dbReference type="InterPro" id="IPR016047">
    <property type="entry name" value="M23ase_b-sheet_dom"/>
</dbReference>
<proteinExistence type="predicted"/>
<gene>
    <name evidence="2" type="ORF">IAB44_12985</name>
</gene>
<dbReference type="GO" id="GO:0004222">
    <property type="term" value="F:metalloendopeptidase activity"/>
    <property type="evidence" value="ECO:0007669"/>
    <property type="project" value="TreeGrafter"/>
</dbReference>
<accession>A0A9D1EUZ8</accession>
<dbReference type="Pfam" id="PF01551">
    <property type="entry name" value="Peptidase_M23"/>
    <property type="match status" value="1"/>
</dbReference>
<name>A0A9D1EUZ8_9FIRM</name>
<comment type="caution">
    <text evidence="2">The sequence shown here is derived from an EMBL/GenBank/DDBJ whole genome shotgun (WGS) entry which is preliminary data.</text>
</comment>
<protein>
    <submittedName>
        <fullName evidence="2">M23 family metallopeptidase</fullName>
    </submittedName>
</protein>
<dbReference type="AlphaFoldDB" id="A0A9D1EUZ8"/>
<dbReference type="PANTHER" id="PTHR21666:SF270">
    <property type="entry name" value="MUREIN HYDROLASE ACTIVATOR ENVC"/>
    <property type="match status" value="1"/>
</dbReference>
<feature type="domain" description="M23ase beta-sheet core" evidence="1">
    <location>
        <begin position="21"/>
        <end position="119"/>
    </location>
</feature>
<evidence type="ECO:0000313" key="2">
    <source>
        <dbReference type="EMBL" id="HIS32438.1"/>
    </source>
</evidence>
<dbReference type="CDD" id="cd12797">
    <property type="entry name" value="M23_peptidase"/>
    <property type="match status" value="1"/>
</dbReference>
<dbReference type="PANTHER" id="PTHR21666">
    <property type="entry name" value="PEPTIDASE-RELATED"/>
    <property type="match status" value="1"/>
</dbReference>
<feature type="non-terminal residue" evidence="2">
    <location>
        <position position="1"/>
    </location>
</feature>
<evidence type="ECO:0000259" key="1">
    <source>
        <dbReference type="Pfam" id="PF01551"/>
    </source>
</evidence>
<reference evidence="2" key="1">
    <citation type="submission" date="2020-10" db="EMBL/GenBank/DDBJ databases">
        <authorList>
            <person name="Gilroy R."/>
        </authorList>
    </citation>
    <scope>NUCLEOTIDE SEQUENCE</scope>
    <source>
        <strain evidence="2">CHK190-19873</strain>
    </source>
</reference>
<dbReference type="InterPro" id="IPR050570">
    <property type="entry name" value="Cell_wall_metabolism_enzyme"/>
</dbReference>